<dbReference type="PRINTS" id="PR01078">
    <property type="entry name" value="AMINACHANNEL"/>
</dbReference>
<keyword evidence="13" id="KW-1185">Reference proteome</keyword>
<evidence type="ECO:0000313" key="13">
    <source>
        <dbReference type="Proteomes" id="UP000749559"/>
    </source>
</evidence>
<dbReference type="InterPro" id="IPR001873">
    <property type="entry name" value="ENaC"/>
</dbReference>
<organism evidence="12 13">
    <name type="scientific">Owenia fusiformis</name>
    <name type="common">Polychaete worm</name>
    <dbReference type="NCBI Taxonomy" id="6347"/>
    <lineage>
        <taxon>Eukaryota</taxon>
        <taxon>Metazoa</taxon>
        <taxon>Spiralia</taxon>
        <taxon>Lophotrochozoa</taxon>
        <taxon>Annelida</taxon>
        <taxon>Polychaeta</taxon>
        <taxon>Sedentaria</taxon>
        <taxon>Canalipalpata</taxon>
        <taxon>Sabellida</taxon>
        <taxon>Oweniida</taxon>
        <taxon>Oweniidae</taxon>
        <taxon>Owenia</taxon>
    </lineage>
</organism>
<proteinExistence type="inferred from homology"/>
<sequence length="552" mass="62701">MKRTISDFASNTTAHGWGNVTQRTTKLGRTIWIGLCLGCTGVAIWQVITIILRYGTFDTRDRIVVKNGDIVFPSVTVCPLVGMPASGYDQLFQDMREGKQETIPLMRLTELLQNLTAYVDNNISQSAQSEKLEFYEEFHTQLYSFQGFFDNSKKSIQDYSHKQDNFIPVCVYQGKSCLKSDFTTLDHHEHYTCFTFNGGNTTIAKPSTKISGPKGGLSLTLYLDAVEGSLIYNPNYATSGSQGVRVVIHEKGTLPDPENDGFDIEPGHSVNAALSVNERQLMKAPWGECADHDSEAYGSFKYTKKHCLLKCLQKTIYETCGCVQSSLPVDDDMAHTRYCLKLHLNEWVKLQSNEYNLTIIQNDLEQLRCQNNFSLSDFVGQDGCQCREKCLYQSYEMTLSQSVWPLEGVEIDLYCRSLMNMDNYINSSIYNSFHDVFPEYCGHAKSEEENKILRDTYGIKLRKNVVRLNVYFKDLDTKITQQAEDFTINSMISEIGGSFGFFIGMSVITIAEVIILCLNLAQVIRKQMVISPTHQEKEMARKNAWVETWPKQ</sequence>
<keyword evidence="6" id="KW-0915">Sodium</keyword>
<dbReference type="Proteomes" id="UP000749559">
    <property type="component" value="Unassembled WGS sequence"/>
</dbReference>
<evidence type="ECO:0000256" key="8">
    <source>
        <dbReference type="ARBA" id="ARBA00023136"/>
    </source>
</evidence>
<dbReference type="OrthoDB" id="6021021at2759"/>
<gene>
    <name evidence="12" type="ORF">OFUS_LOCUS1210</name>
</gene>
<evidence type="ECO:0000256" key="9">
    <source>
        <dbReference type="ARBA" id="ARBA00023201"/>
    </source>
</evidence>
<comment type="subcellular location">
    <subcellularLocation>
        <location evidence="1">Membrane</location>
        <topology evidence="1">Multi-pass membrane protein</topology>
    </subcellularLocation>
</comment>
<comment type="caution">
    <text evidence="12">The sequence shown here is derived from an EMBL/GenBank/DDBJ whole genome shotgun (WGS) entry which is preliminary data.</text>
</comment>
<evidence type="ECO:0000256" key="7">
    <source>
        <dbReference type="ARBA" id="ARBA00023065"/>
    </source>
</evidence>
<protein>
    <submittedName>
        <fullName evidence="12">Uncharacterized protein</fullName>
    </submittedName>
</protein>
<keyword evidence="8" id="KW-0472">Membrane</keyword>
<keyword evidence="5" id="KW-1133">Transmembrane helix</keyword>
<evidence type="ECO:0000256" key="10">
    <source>
        <dbReference type="ARBA" id="ARBA00023303"/>
    </source>
</evidence>
<evidence type="ECO:0000256" key="3">
    <source>
        <dbReference type="ARBA" id="ARBA00022461"/>
    </source>
</evidence>
<evidence type="ECO:0000256" key="1">
    <source>
        <dbReference type="ARBA" id="ARBA00004141"/>
    </source>
</evidence>
<dbReference type="EMBL" id="CAIIXF020000001">
    <property type="protein sequence ID" value="CAH1773638.1"/>
    <property type="molecule type" value="Genomic_DNA"/>
</dbReference>
<evidence type="ECO:0000256" key="5">
    <source>
        <dbReference type="ARBA" id="ARBA00022989"/>
    </source>
</evidence>
<dbReference type="Pfam" id="PF00858">
    <property type="entry name" value="ASC"/>
    <property type="match status" value="1"/>
</dbReference>
<dbReference type="GO" id="GO:0015280">
    <property type="term" value="F:ligand-gated sodium channel activity"/>
    <property type="evidence" value="ECO:0007669"/>
    <property type="project" value="TreeGrafter"/>
</dbReference>
<evidence type="ECO:0000256" key="2">
    <source>
        <dbReference type="ARBA" id="ARBA00022448"/>
    </source>
</evidence>
<reference evidence="12" key="1">
    <citation type="submission" date="2022-03" db="EMBL/GenBank/DDBJ databases">
        <authorList>
            <person name="Martin C."/>
        </authorList>
    </citation>
    <scope>NUCLEOTIDE SEQUENCE</scope>
</reference>
<dbReference type="PANTHER" id="PTHR11690">
    <property type="entry name" value="AMILORIDE-SENSITIVE SODIUM CHANNEL-RELATED"/>
    <property type="match status" value="1"/>
</dbReference>
<name>A0A8J1U7Q3_OWEFU</name>
<dbReference type="AlphaFoldDB" id="A0A8J1U7Q3"/>
<keyword evidence="4 11" id="KW-0812">Transmembrane</keyword>
<evidence type="ECO:0000313" key="12">
    <source>
        <dbReference type="EMBL" id="CAH1773638.1"/>
    </source>
</evidence>
<dbReference type="GO" id="GO:0005886">
    <property type="term" value="C:plasma membrane"/>
    <property type="evidence" value="ECO:0007669"/>
    <property type="project" value="TreeGrafter"/>
</dbReference>
<keyword evidence="7 11" id="KW-0406">Ion transport</keyword>
<evidence type="ECO:0000256" key="4">
    <source>
        <dbReference type="ARBA" id="ARBA00022692"/>
    </source>
</evidence>
<keyword evidence="9 11" id="KW-0739">Sodium transport</keyword>
<evidence type="ECO:0000256" key="11">
    <source>
        <dbReference type="RuleBase" id="RU000679"/>
    </source>
</evidence>
<keyword evidence="3 11" id="KW-0894">Sodium channel</keyword>
<accession>A0A8J1U7Q3</accession>
<keyword evidence="10 11" id="KW-0407">Ion channel</keyword>
<dbReference type="PANTHER" id="PTHR11690:SF248">
    <property type="entry name" value="PICKPOCKET 17, ISOFORM A"/>
    <property type="match status" value="1"/>
</dbReference>
<keyword evidence="2 11" id="KW-0813">Transport</keyword>
<evidence type="ECO:0000256" key="6">
    <source>
        <dbReference type="ARBA" id="ARBA00023053"/>
    </source>
</evidence>
<comment type="similarity">
    <text evidence="11">Belongs to the amiloride-sensitive sodium channel (TC 1.A.6) family.</text>
</comment>
<dbReference type="Gene3D" id="2.60.470.10">
    <property type="entry name" value="Acid-sensing ion channels like domains"/>
    <property type="match status" value="1"/>
</dbReference>